<comment type="caution">
    <text evidence="1">The sequence shown here is derived from an EMBL/GenBank/DDBJ whole genome shotgun (WGS) entry which is preliminary data.</text>
</comment>
<gene>
    <name evidence="1" type="ORF">PDIGIT_LOCUS14211</name>
</gene>
<organism evidence="1 2">
    <name type="scientific">Periconia digitata</name>
    <dbReference type="NCBI Taxonomy" id="1303443"/>
    <lineage>
        <taxon>Eukaryota</taxon>
        <taxon>Fungi</taxon>
        <taxon>Dikarya</taxon>
        <taxon>Ascomycota</taxon>
        <taxon>Pezizomycotina</taxon>
        <taxon>Dothideomycetes</taxon>
        <taxon>Pleosporomycetidae</taxon>
        <taxon>Pleosporales</taxon>
        <taxon>Massarineae</taxon>
        <taxon>Periconiaceae</taxon>
        <taxon>Periconia</taxon>
    </lineage>
</organism>
<sequence>MADSSSGATGNSRSLEAYKMNKKQMQKAHWNKVLGLHHSIESPEPSNHQQLSISTREMRFIQVFLSHHPTSFFSRSYNIAIIASCSILILHVRNSNAKSCFLGTIDARMVLDCTNKINSQSIGSALNASTYTDYQLICHMLPRHNVLQGVTDVKARRPSSSG</sequence>
<evidence type="ECO:0000313" key="2">
    <source>
        <dbReference type="Proteomes" id="UP001152607"/>
    </source>
</evidence>
<dbReference type="EMBL" id="CAOQHR010000011">
    <property type="protein sequence ID" value="CAI6341023.1"/>
    <property type="molecule type" value="Genomic_DNA"/>
</dbReference>
<reference evidence="1" key="1">
    <citation type="submission" date="2023-01" db="EMBL/GenBank/DDBJ databases">
        <authorList>
            <person name="Van Ghelder C."/>
            <person name="Rancurel C."/>
        </authorList>
    </citation>
    <scope>NUCLEOTIDE SEQUENCE</scope>
    <source>
        <strain evidence="1">CNCM I-4278</strain>
    </source>
</reference>
<proteinExistence type="predicted"/>
<dbReference type="AlphaFoldDB" id="A0A9W4UVB0"/>
<dbReference type="Proteomes" id="UP001152607">
    <property type="component" value="Unassembled WGS sequence"/>
</dbReference>
<accession>A0A9W4UVB0</accession>
<name>A0A9W4UVB0_9PLEO</name>
<keyword evidence="2" id="KW-1185">Reference proteome</keyword>
<protein>
    <submittedName>
        <fullName evidence="1">Uncharacterized protein</fullName>
    </submittedName>
</protein>
<evidence type="ECO:0000313" key="1">
    <source>
        <dbReference type="EMBL" id="CAI6341023.1"/>
    </source>
</evidence>